<dbReference type="InterPro" id="IPR001610">
    <property type="entry name" value="PAC"/>
</dbReference>
<evidence type="ECO:0000259" key="12">
    <source>
        <dbReference type="PROSITE" id="PS50113"/>
    </source>
</evidence>
<dbReference type="SUPFAM" id="SSF55874">
    <property type="entry name" value="ATPase domain of HSP90 chaperone/DNA topoisomerase II/histidine kinase"/>
    <property type="match status" value="1"/>
</dbReference>
<dbReference type="PROSITE" id="PS50113">
    <property type="entry name" value="PAC"/>
    <property type="match status" value="2"/>
</dbReference>
<keyword evidence="9" id="KW-0472">Membrane</keyword>
<protein>
    <recommendedName>
        <fullName evidence="2">histidine kinase</fullName>
        <ecNumber evidence="2">2.7.13.3</ecNumber>
    </recommendedName>
</protein>
<dbReference type="Pfam" id="PF13426">
    <property type="entry name" value="PAS_9"/>
    <property type="match status" value="1"/>
</dbReference>
<dbReference type="Gene3D" id="3.30.565.10">
    <property type="entry name" value="Histidine kinase-like ATPase, C-terminal domain"/>
    <property type="match status" value="1"/>
</dbReference>
<dbReference type="GO" id="GO:0000155">
    <property type="term" value="F:phosphorelay sensor kinase activity"/>
    <property type="evidence" value="ECO:0007669"/>
    <property type="project" value="InterPro"/>
</dbReference>
<dbReference type="SMART" id="SM00388">
    <property type="entry name" value="HisKA"/>
    <property type="match status" value="1"/>
</dbReference>
<dbReference type="OrthoDB" id="9805967at2"/>
<dbReference type="RefSeq" id="WP_006968101.1">
    <property type="nucleotide sequence ID" value="NZ_APJX01000011.1"/>
</dbReference>
<dbReference type="SMART" id="SM00086">
    <property type="entry name" value="PAC"/>
    <property type="match status" value="2"/>
</dbReference>
<accession>S0FTD4</accession>
<dbReference type="InterPro" id="IPR003661">
    <property type="entry name" value="HisK_dim/P_dom"/>
</dbReference>
<dbReference type="InterPro" id="IPR035965">
    <property type="entry name" value="PAS-like_dom_sf"/>
</dbReference>
<dbReference type="Gene3D" id="1.10.287.130">
    <property type="match status" value="1"/>
</dbReference>
<dbReference type="InterPro" id="IPR036097">
    <property type="entry name" value="HisK_dim/P_sf"/>
</dbReference>
<keyword evidence="9" id="KW-1133">Transmembrane helix</keyword>
<feature type="domain" description="PAS" evidence="11">
    <location>
        <begin position="84"/>
        <end position="139"/>
    </location>
</feature>
<dbReference type="GO" id="GO:0005524">
    <property type="term" value="F:ATP binding"/>
    <property type="evidence" value="ECO:0007669"/>
    <property type="project" value="UniProtKB-KW"/>
</dbReference>
<dbReference type="InterPro" id="IPR036890">
    <property type="entry name" value="HATPase_C_sf"/>
</dbReference>
<evidence type="ECO:0000259" key="11">
    <source>
        <dbReference type="PROSITE" id="PS50112"/>
    </source>
</evidence>
<feature type="transmembrane region" description="Helical" evidence="9">
    <location>
        <begin position="47"/>
        <end position="64"/>
    </location>
</feature>
<evidence type="ECO:0000256" key="2">
    <source>
        <dbReference type="ARBA" id="ARBA00012438"/>
    </source>
</evidence>
<dbReference type="Pfam" id="PF00512">
    <property type="entry name" value="HisKA"/>
    <property type="match status" value="1"/>
</dbReference>
<evidence type="ECO:0000256" key="4">
    <source>
        <dbReference type="ARBA" id="ARBA00022679"/>
    </source>
</evidence>
<feature type="domain" description="PAC" evidence="12">
    <location>
        <begin position="288"/>
        <end position="340"/>
    </location>
</feature>
<keyword evidence="6 13" id="KW-0418">Kinase</keyword>
<evidence type="ECO:0000259" key="10">
    <source>
        <dbReference type="PROSITE" id="PS50109"/>
    </source>
</evidence>
<keyword evidence="5" id="KW-0547">Nucleotide-binding</keyword>
<dbReference type="SMART" id="SM00387">
    <property type="entry name" value="HATPase_c"/>
    <property type="match status" value="1"/>
</dbReference>
<dbReference type="InterPro" id="IPR005467">
    <property type="entry name" value="His_kinase_dom"/>
</dbReference>
<feature type="transmembrane region" description="Helical" evidence="9">
    <location>
        <begin position="9"/>
        <end position="27"/>
    </location>
</feature>
<evidence type="ECO:0000256" key="1">
    <source>
        <dbReference type="ARBA" id="ARBA00000085"/>
    </source>
</evidence>
<dbReference type="PANTHER" id="PTHR43065:SF46">
    <property type="entry name" value="C4-DICARBOXYLATE TRANSPORT SENSOR PROTEIN DCTB"/>
    <property type="match status" value="1"/>
</dbReference>
<keyword evidence="9" id="KW-0812">Transmembrane</keyword>
<dbReference type="InterPro" id="IPR013655">
    <property type="entry name" value="PAS_fold_3"/>
</dbReference>
<keyword evidence="14" id="KW-1185">Reference proteome</keyword>
<dbReference type="PANTHER" id="PTHR43065">
    <property type="entry name" value="SENSOR HISTIDINE KINASE"/>
    <property type="match status" value="1"/>
</dbReference>
<keyword evidence="3" id="KW-0597">Phosphoprotein</keyword>
<sequence length="577" mass="64833">MNGEQKNKTALRVTVLFFVFSIIWIVVTDMALDLFLPADFSQTLAQTVKGLLFVTAATIFVFWLSRRAFARVALEARIGQANKTERLLKTVMANLGEAVILVGPPKRSIVDCNSAVKSMLGYSAEELVGKPTALIHEDEAAFESFGTTSETVLQKERIFRCEYRLKHKDGHAVPVEITVVALHKDLGWHAGVVSIIRDLTSQKKAEHALRKSEEQYRLLAENTLDIIWEMNLDLVFTYVNPAIEQVTGYMPSEFVGRHLKEFVGQKELKKLERVINDEISKGPQGKGIIFENSLFHKDGSWVLTEIHARVIFGNNATPVAIQGTTRDIRQRRALEVKLRQSMKLQAIGTFAGGIAHEINNPIMGISAYSELIADAENQSPEIREYCSEIQKQTERVHILIKDLLGYARADEDMPLESFSLHDVVESTISLVRTVIRHDNIELNRRISKDLPPVRCRRQQIQQVVMNLVTNARDALNTKYPNGDENKRILIAGETVDGPGKKFVRLMVEDKGPGIPEDVRAQIFEPFFTTKPEGKGTGLGMWIVHNVVHDHHGKIGIETRAGEFTRFNIDLPAAGDRD</sequence>
<dbReference type="Pfam" id="PF02518">
    <property type="entry name" value="HATPase_c"/>
    <property type="match status" value="1"/>
</dbReference>
<dbReference type="InterPro" id="IPR000014">
    <property type="entry name" value="PAS"/>
</dbReference>
<dbReference type="InterPro" id="IPR000700">
    <property type="entry name" value="PAS-assoc_C"/>
</dbReference>
<dbReference type="SUPFAM" id="SSF55785">
    <property type="entry name" value="PYP-like sensor domain (PAS domain)"/>
    <property type="match status" value="2"/>
</dbReference>
<comment type="caution">
    <text evidence="13">The sequence shown here is derived from an EMBL/GenBank/DDBJ whole genome shotgun (WGS) entry which is preliminary data.</text>
</comment>
<evidence type="ECO:0000256" key="8">
    <source>
        <dbReference type="ARBA" id="ARBA00023012"/>
    </source>
</evidence>
<dbReference type="CDD" id="cd00130">
    <property type="entry name" value="PAS"/>
    <property type="match status" value="2"/>
</dbReference>
<dbReference type="PROSITE" id="PS50112">
    <property type="entry name" value="PAS"/>
    <property type="match status" value="2"/>
</dbReference>
<feature type="domain" description="PAS" evidence="11">
    <location>
        <begin position="212"/>
        <end position="282"/>
    </location>
</feature>
<comment type="catalytic activity">
    <reaction evidence="1">
        <text>ATP + protein L-histidine = ADP + protein N-phospho-L-histidine.</text>
        <dbReference type="EC" id="2.7.13.3"/>
    </reaction>
</comment>
<name>S0FTD4_9BACT</name>
<dbReference type="SUPFAM" id="SSF47384">
    <property type="entry name" value="Homodimeric domain of signal transducing histidine kinase"/>
    <property type="match status" value="1"/>
</dbReference>
<keyword evidence="4" id="KW-0808">Transferase</keyword>
<dbReference type="InterPro" id="IPR003594">
    <property type="entry name" value="HATPase_dom"/>
</dbReference>
<dbReference type="Proteomes" id="UP000014216">
    <property type="component" value="Unassembled WGS sequence"/>
</dbReference>
<dbReference type="PATRIC" id="fig|1286635.3.peg.4120"/>
<reference evidence="13 14" key="1">
    <citation type="journal article" date="2013" name="Genome Announc.">
        <title>Draft Genome Sequence of Desulfotignum phosphitoxidans DSM 13687 Strain FiPS-3.</title>
        <authorList>
            <person name="Poehlein A."/>
            <person name="Daniel R."/>
            <person name="Simeonova D.D."/>
        </authorList>
    </citation>
    <scope>NUCLEOTIDE SEQUENCE [LARGE SCALE GENOMIC DNA]</scope>
    <source>
        <strain evidence="13 14">DSM 13687</strain>
    </source>
</reference>
<dbReference type="EC" id="2.7.13.3" evidence="2"/>
<gene>
    <name evidence="13" type="ORF">Dpo_11c00970</name>
</gene>
<evidence type="ECO:0000256" key="5">
    <source>
        <dbReference type="ARBA" id="ARBA00022741"/>
    </source>
</evidence>
<dbReference type="PROSITE" id="PS50109">
    <property type="entry name" value="HIS_KIN"/>
    <property type="match status" value="1"/>
</dbReference>
<evidence type="ECO:0000313" key="14">
    <source>
        <dbReference type="Proteomes" id="UP000014216"/>
    </source>
</evidence>
<evidence type="ECO:0000313" key="13">
    <source>
        <dbReference type="EMBL" id="EMS77955.1"/>
    </source>
</evidence>
<dbReference type="Gene3D" id="3.30.450.20">
    <property type="entry name" value="PAS domain"/>
    <property type="match status" value="2"/>
</dbReference>
<evidence type="ECO:0000256" key="7">
    <source>
        <dbReference type="ARBA" id="ARBA00022840"/>
    </source>
</evidence>
<dbReference type="CDD" id="cd00082">
    <property type="entry name" value="HisKA"/>
    <property type="match status" value="1"/>
</dbReference>
<feature type="domain" description="PAC" evidence="12">
    <location>
        <begin position="159"/>
        <end position="211"/>
    </location>
</feature>
<dbReference type="InterPro" id="IPR004358">
    <property type="entry name" value="Sig_transdc_His_kin-like_C"/>
</dbReference>
<dbReference type="SMART" id="SM00091">
    <property type="entry name" value="PAS"/>
    <property type="match status" value="2"/>
</dbReference>
<dbReference type="EMBL" id="APJX01000011">
    <property type="protein sequence ID" value="EMS77955.1"/>
    <property type="molecule type" value="Genomic_DNA"/>
</dbReference>
<evidence type="ECO:0000256" key="3">
    <source>
        <dbReference type="ARBA" id="ARBA00022553"/>
    </source>
</evidence>
<organism evidence="13 14">
    <name type="scientific">Desulfotignum phosphitoxidans DSM 13687</name>
    <dbReference type="NCBI Taxonomy" id="1286635"/>
    <lineage>
        <taxon>Bacteria</taxon>
        <taxon>Pseudomonadati</taxon>
        <taxon>Thermodesulfobacteriota</taxon>
        <taxon>Desulfobacteria</taxon>
        <taxon>Desulfobacterales</taxon>
        <taxon>Desulfobacteraceae</taxon>
        <taxon>Desulfotignum</taxon>
    </lineage>
</organism>
<keyword evidence="7" id="KW-0067">ATP-binding</keyword>
<dbReference type="PRINTS" id="PR00344">
    <property type="entry name" value="BCTRLSENSOR"/>
</dbReference>
<dbReference type="AlphaFoldDB" id="S0FTD4"/>
<dbReference type="NCBIfam" id="TIGR00229">
    <property type="entry name" value="sensory_box"/>
    <property type="match status" value="2"/>
</dbReference>
<dbReference type="Pfam" id="PF08447">
    <property type="entry name" value="PAS_3"/>
    <property type="match status" value="1"/>
</dbReference>
<proteinExistence type="predicted"/>
<evidence type="ECO:0000256" key="9">
    <source>
        <dbReference type="SAM" id="Phobius"/>
    </source>
</evidence>
<evidence type="ECO:0000256" key="6">
    <source>
        <dbReference type="ARBA" id="ARBA00022777"/>
    </source>
</evidence>
<keyword evidence="8" id="KW-0902">Two-component regulatory system</keyword>
<feature type="domain" description="Histidine kinase" evidence="10">
    <location>
        <begin position="353"/>
        <end position="574"/>
    </location>
</feature>